<comment type="caution">
    <text evidence="2">The sequence shown here is derived from an EMBL/GenBank/DDBJ whole genome shotgun (WGS) entry which is preliminary data.</text>
</comment>
<proteinExistence type="predicted"/>
<evidence type="ECO:0000313" key="2">
    <source>
        <dbReference type="EMBL" id="OXE45529.1"/>
    </source>
</evidence>
<protein>
    <submittedName>
        <fullName evidence="2">N-acetyltransferase</fullName>
    </submittedName>
</protein>
<dbReference type="InterPro" id="IPR000182">
    <property type="entry name" value="GNAT_dom"/>
</dbReference>
<organism evidence="2 3">
    <name type="scientific">Turicimonas muris</name>
    <dbReference type="NCBI Taxonomy" id="1796652"/>
    <lineage>
        <taxon>Bacteria</taxon>
        <taxon>Pseudomonadati</taxon>
        <taxon>Pseudomonadota</taxon>
        <taxon>Betaproteobacteria</taxon>
        <taxon>Burkholderiales</taxon>
        <taxon>Sutterellaceae</taxon>
        <taxon>Turicimonas</taxon>
    </lineage>
</organism>
<evidence type="ECO:0000313" key="3">
    <source>
        <dbReference type="Proteomes" id="UP000214610"/>
    </source>
</evidence>
<dbReference type="InterPro" id="IPR016181">
    <property type="entry name" value="Acyl_CoA_acyltransferase"/>
</dbReference>
<dbReference type="SUPFAM" id="SSF55729">
    <property type="entry name" value="Acyl-CoA N-acyltransferases (Nat)"/>
    <property type="match status" value="1"/>
</dbReference>
<dbReference type="Pfam" id="PF00583">
    <property type="entry name" value="Acetyltransf_1"/>
    <property type="match status" value="1"/>
</dbReference>
<keyword evidence="3" id="KW-1185">Reference proteome</keyword>
<dbReference type="PROSITE" id="PS51186">
    <property type="entry name" value="GNAT"/>
    <property type="match status" value="1"/>
</dbReference>
<gene>
    <name evidence="2" type="ORF">ADH67_11425</name>
</gene>
<dbReference type="CDD" id="cd04301">
    <property type="entry name" value="NAT_SF"/>
    <property type="match status" value="1"/>
</dbReference>
<name>A0A227KF72_9BURK</name>
<accession>A0A227KF72</accession>
<dbReference type="GO" id="GO:0016747">
    <property type="term" value="F:acyltransferase activity, transferring groups other than amino-acyl groups"/>
    <property type="evidence" value="ECO:0007669"/>
    <property type="project" value="InterPro"/>
</dbReference>
<sequence>MTFKLEVLNLADAKQFKIDAQDAFQKGFEEYFGKSYSQILPESDIDNSLGSNGAIAYKAILDGTMVGGAIVVVDIERKHGSLDLLYVRSGEQGKSIGKRIWQELERRHPEIKVWETCTPYFDKRNIHFYVNVCKFHIVEFYHPRHPDPATPNDFIGDGGEGMFKFRKDLEII</sequence>
<keyword evidence="2" id="KW-0808">Transferase</keyword>
<reference evidence="3" key="1">
    <citation type="submission" date="2017-05" db="EMBL/GenBank/DDBJ databases">
        <title>Improved OligoMM genomes.</title>
        <authorList>
            <person name="Garzetti D."/>
        </authorList>
    </citation>
    <scope>NUCLEOTIDE SEQUENCE [LARGE SCALE GENOMIC DNA]</scope>
    <source>
        <strain evidence="3">YL45</strain>
    </source>
</reference>
<dbReference type="RefSeq" id="WP_066592119.1">
    <property type="nucleotide sequence ID" value="NZ_CAJTBZ010000020.1"/>
</dbReference>
<dbReference type="Proteomes" id="UP000214610">
    <property type="component" value="Unassembled WGS sequence"/>
</dbReference>
<feature type="domain" description="N-acetyltransferase" evidence="1">
    <location>
        <begin position="3"/>
        <end position="170"/>
    </location>
</feature>
<dbReference type="EMBL" id="NHMP01000009">
    <property type="protein sequence ID" value="OXE45529.1"/>
    <property type="molecule type" value="Genomic_DNA"/>
</dbReference>
<dbReference type="AlphaFoldDB" id="A0A227KF72"/>
<evidence type="ECO:0000259" key="1">
    <source>
        <dbReference type="PROSITE" id="PS51186"/>
    </source>
</evidence>
<dbReference type="GeneID" id="78361145"/>
<dbReference type="Gene3D" id="3.40.630.30">
    <property type="match status" value="1"/>
</dbReference>